<protein>
    <submittedName>
        <fullName evidence="6">Alpha/beta hydrolase</fullName>
    </submittedName>
</protein>
<keyword evidence="3" id="KW-0732">Signal</keyword>
<dbReference type="PANTHER" id="PTHR43248">
    <property type="entry name" value="2-SUCCINYL-6-HYDROXY-2,4-CYCLOHEXADIENE-1-CARBOXYLATE SYNTHASE"/>
    <property type="match status" value="1"/>
</dbReference>
<evidence type="ECO:0000259" key="5">
    <source>
        <dbReference type="Pfam" id="PF08386"/>
    </source>
</evidence>
<organism evidence="6 7">
    <name type="scientific">Phanerochaete sordida</name>
    <dbReference type="NCBI Taxonomy" id="48140"/>
    <lineage>
        <taxon>Eukaryota</taxon>
        <taxon>Fungi</taxon>
        <taxon>Dikarya</taxon>
        <taxon>Basidiomycota</taxon>
        <taxon>Agaricomycotina</taxon>
        <taxon>Agaricomycetes</taxon>
        <taxon>Polyporales</taxon>
        <taxon>Phanerochaetaceae</taxon>
        <taxon>Phanerochaete</taxon>
    </lineage>
</organism>
<name>A0A9P3LJA1_9APHY</name>
<feature type="domain" description="AB hydrolase-1" evidence="4">
    <location>
        <begin position="82"/>
        <end position="238"/>
    </location>
</feature>
<keyword evidence="2 6" id="KW-0378">Hydrolase</keyword>
<evidence type="ECO:0000256" key="3">
    <source>
        <dbReference type="SAM" id="SignalP"/>
    </source>
</evidence>
<dbReference type="InterPro" id="IPR029058">
    <property type="entry name" value="AB_hydrolase_fold"/>
</dbReference>
<keyword evidence="7" id="KW-1185">Reference proteome</keyword>
<dbReference type="InterPro" id="IPR013595">
    <property type="entry name" value="Pept_S33_TAP-like_C"/>
</dbReference>
<feature type="domain" description="Peptidase S33 tripeptidyl aminopeptidase-like C-terminal" evidence="5">
    <location>
        <begin position="415"/>
        <end position="517"/>
    </location>
</feature>
<proteinExistence type="inferred from homology"/>
<evidence type="ECO:0000313" key="7">
    <source>
        <dbReference type="Proteomes" id="UP000703269"/>
    </source>
</evidence>
<accession>A0A9P3LJA1</accession>
<gene>
    <name evidence="6" type="ORF">PsYK624_122050</name>
</gene>
<dbReference type="Pfam" id="PF00561">
    <property type="entry name" value="Abhydrolase_1"/>
    <property type="match status" value="1"/>
</dbReference>
<evidence type="ECO:0000313" key="6">
    <source>
        <dbReference type="EMBL" id="GJE96012.1"/>
    </source>
</evidence>
<evidence type="ECO:0000256" key="2">
    <source>
        <dbReference type="ARBA" id="ARBA00022801"/>
    </source>
</evidence>
<dbReference type="Pfam" id="PF08386">
    <property type="entry name" value="Abhydrolase_4"/>
    <property type="match status" value="1"/>
</dbReference>
<dbReference type="OrthoDB" id="425534at2759"/>
<feature type="chain" id="PRO_5040513350" evidence="3">
    <location>
        <begin position="21"/>
        <end position="571"/>
    </location>
</feature>
<feature type="signal peptide" evidence="3">
    <location>
        <begin position="1"/>
        <end position="20"/>
    </location>
</feature>
<reference evidence="6 7" key="1">
    <citation type="submission" date="2021-08" db="EMBL/GenBank/DDBJ databases">
        <title>Draft Genome Sequence of Phanerochaete sordida strain YK-624.</title>
        <authorList>
            <person name="Mori T."/>
            <person name="Dohra H."/>
            <person name="Suzuki T."/>
            <person name="Kawagishi H."/>
            <person name="Hirai H."/>
        </authorList>
    </citation>
    <scope>NUCLEOTIDE SEQUENCE [LARGE SCALE GENOMIC DNA]</scope>
    <source>
        <strain evidence="6 7">YK-624</strain>
    </source>
</reference>
<sequence length="571" mass="60870">MGVRTSLALSTVVLATAVSAQFDWSSLNSSTKLSWTPCFDTFQCARFSVPLQYSNASAGEAQIALVMSPSSYSRDDPNYQGAILFNPGGPGNSGVNFVLSLQPYFRAIIGPGYDLVGFDPRAVGVTTPVLSVFKSPPEALEAFATFPLNTDDAPSSLGRQYAVTQIVNDVVRDRAPLIAESIGTAAIATDMLQIARAFGQEKVNYWGISYGSILGSTFAAMFPNNVGRFVIDGVGDAHQYYYGLGTTDPNSLLHTDAALTSIYDACVAAGPTLCPIWQNSTALVRARVNRLLDEVHLAPVPLYNASDPVTPFGILDYATVFEAVFQMIYFPYSTGTSTAAALVALEQGNGVPLYTGSTASAIDIVGGTCAPPPGPFVVGFTELIASITCGDAVVDKRRTLAQTRADYAVTRRTSPFAAAWWAPLFGTCATFSLKAKDRFNGSFETSTSEPILFISNTLDPVTPIDSGRNMSAGFKGSVLLQQNSTGHTSLSGFSTCTALAIRAYFQHGTLPKKGTICQPDTRIFDTPTNSSGFGGVSIFTRSEENMGLSDAARIVHKAAPFLSRAWRPRWT</sequence>
<dbReference type="InterPro" id="IPR051601">
    <property type="entry name" value="Serine_prot/Carboxylest_S33"/>
</dbReference>
<dbReference type="EMBL" id="BPQB01000054">
    <property type="protein sequence ID" value="GJE96012.1"/>
    <property type="molecule type" value="Genomic_DNA"/>
</dbReference>
<comment type="caution">
    <text evidence="6">The sequence shown here is derived from an EMBL/GenBank/DDBJ whole genome shotgun (WGS) entry which is preliminary data.</text>
</comment>
<evidence type="ECO:0000256" key="1">
    <source>
        <dbReference type="ARBA" id="ARBA00010088"/>
    </source>
</evidence>
<dbReference type="SUPFAM" id="SSF53474">
    <property type="entry name" value="alpha/beta-Hydrolases"/>
    <property type="match status" value="1"/>
</dbReference>
<evidence type="ECO:0000259" key="4">
    <source>
        <dbReference type="Pfam" id="PF00561"/>
    </source>
</evidence>
<dbReference type="AlphaFoldDB" id="A0A9P3LJA1"/>
<dbReference type="PANTHER" id="PTHR43248:SF25">
    <property type="entry name" value="AB HYDROLASE-1 DOMAIN-CONTAINING PROTEIN-RELATED"/>
    <property type="match status" value="1"/>
</dbReference>
<dbReference type="Proteomes" id="UP000703269">
    <property type="component" value="Unassembled WGS sequence"/>
</dbReference>
<dbReference type="InterPro" id="IPR000073">
    <property type="entry name" value="AB_hydrolase_1"/>
</dbReference>
<dbReference type="GO" id="GO:0016787">
    <property type="term" value="F:hydrolase activity"/>
    <property type="evidence" value="ECO:0007669"/>
    <property type="project" value="UniProtKB-KW"/>
</dbReference>
<comment type="similarity">
    <text evidence="1">Belongs to the peptidase S33 family.</text>
</comment>
<dbReference type="Gene3D" id="3.40.50.1820">
    <property type="entry name" value="alpha/beta hydrolase"/>
    <property type="match status" value="1"/>
</dbReference>